<comment type="caution">
    <text evidence="1">The sequence shown here is derived from an EMBL/GenBank/DDBJ whole genome shotgun (WGS) entry which is preliminary data.</text>
</comment>
<name>A0A0F9PVK5_9ZZZZ</name>
<proteinExistence type="predicted"/>
<accession>A0A0F9PVK5</accession>
<dbReference type="EMBL" id="LAZR01002118">
    <property type="protein sequence ID" value="KKN34234.1"/>
    <property type="molecule type" value="Genomic_DNA"/>
</dbReference>
<sequence length="71" mass="8440">MKKDKSVRIKKQIKNIEARVRQSYGAYSSLQAQLHSIFGIITEVRLLFEEISTCFNELFEDWKEVMEKTKK</sequence>
<dbReference type="AlphaFoldDB" id="A0A0F9PVK5"/>
<protein>
    <submittedName>
        <fullName evidence="1">Uncharacterized protein</fullName>
    </submittedName>
</protein>
<evidence type="ECO:0000313" key="1">
    <source>
        <dbReference type="EMBL" id="KKN34234.1"/>
    </source>
</evidence>
<reference evidence="1" key="1">
    <citation type="journal article" date="2015" name="Nature">
        <title>Complex archaea that bridge the gap between prokaryotes and eukaryotes.</title>
        <authorList>
            <person name="Spang A."/>
            <person name="Saw J.H."/>
            <person name="Jorgensen S.L."/>
            <person name="Zaremba-Niedzwiedzka K."/>
            <person name="Martijn J."/>
            <person name="Lind A.E."/>
            <person name="van Eijk R."/>
            <person name="Schleper C."/>
            <person name="Guy L."/>
            <person name="Ettema T.J."/>
        </authorList>
    </citation>
    <scope>NUCLEOTIDE SEQUENCE</scope>
</reference>
<gene>
    <name evidence="1" type="ORF">LCGC14_0795830</name>
</gene>
<organism evidence="1">
    <name type="scientific">marine sediment metagenome</name>
    <dbReference type="NCBI Taxonomy" id="412755"/>
    <lineage>
        <taxon>unclassified sequences</taxon>
        <taxon>metagenomes</taxon>
        <taxon>ecological metagenomes</taxon>
    </lineage>
</organism>